<dbReference type="EMBL" id="JBEYBN010000001">
    <property type="protein sequence ID" value="MEU2264904.1"/>
    <property type="molecule type" value="Genomic_DNA"/>
</dbReference>
<comment type="caution">
    <text evidence="1">The sequence shown here is derived from an EMBL/GenBank/DDBJ whole genome shotgun (WGS) entry which is preliminary data.</text>
</comment>
<organism evidence="1 2">
    <name type="scientific">Streptomyces olindensis</name>
    <dbReference type="NCBI Taxonomy" id="358823"/>
    <lineage>
        <taxon>Bacteria</taxon>
        <taxon>Bacillati</taxon>
        <taxon>Actinomycetota</taxon>
        <taxon>Actinomycetes</taxon>
        <taxon>Kitasatosporales</taxon>
        <taxon>Streptomycetaceae</taxon>
        <taxon>Streptomyces</taxon>
    </lineage>
</organism>
<gene>
    <name evidence="1" type="ORF">ABZ568_00320</name>
</gene>
<protein>
    <submittedName>
        <fullName evidence="1">Uncharacterized protein</fullName>
    </submittedName>
</protein>
<accession>A0ABV2XLP7</accession>
<evidence type="ECO:0000313" key="2">
    <source>
        <dbReference type="Proteomes" id="UP001550603"/>
    </source>
</evidence>
<name>A0ABV2XLP7_9ACTN</name>
<keyword evidence="2" id="KW-1185">Reference proteome</keyword>
<proteinExistence type="predicted"/>
<sequence length="57" mass="6628">MPIRPRPAGPLRAALDDINEAIRQLMRQPSSRRRTETYHELLNQWCELTRSDVEPAA</sequence>
<reference evidence="1 2" key="1">
    <citation type="submission" date="2024-06" db="EMBL/GenBank/DDBJ databases">
        <title>The Natural Products Discovery Center: Release of the First 8490 Sequenced Strains for Exploring Actinobacteria Biosynthetic Diversity.</title>
        <authorList>
            <person name="Kalkreuter E."/>
            <person name="Kautsar S.A."/>
            <person name="Yang D."/>
            <person name="Bader C.D."/>
            <person name="Teijaro C.N."/>
            <person name="Fluegel L."/>
            <person name="Davis C.M."/>
            <person name="Simpson J.R."/>
            <person name="Lauterbach L."/>
            <person name="Steele A.D."/>
            <person name="Gui C."/>
            <person name="Meng S."/>
            <person name="Li G."/>
            <person name="Viehrig K."/>
            <person name="Ye F."/>
            <person name="Su P."/>
            <person name="Kiefer A.F."/>
            <person name="Nichols A."/>
            <person name="Cepeda A.J."/>
            <person name="Yan W."/>
            <person name="Fan B."/>
            <person name="Jiang Y."/>
            <person name="Adhikari A."/>
            <person name="Zheng C.-J."/>
            <person name="Schuster L."/>
            <person name="Cowan T.M."/>
            <person name="Smanski M.J."/>
            <person name="Chevrette M.G."/>
            <person name="De Carvalho L.P.S."/>
            <person name="Shen B."/>
        </authorList>
    </citation>
    <scope>NUCLEOTIDE SEQUENCE [LARGE SCALE GENOMIC DNA]</scope>
    <source>
        <strain evidence="1 2">NPDC019583</strain>
    </source>
</reference>
<dbReference type="Proteomes" id="UP001550603">
    <property type="component" value="Unassembled WGS sequence"/>
</dbReference>
<dbReference type="RefSeq" id="WP_359784204.1">
    <property type="nucleotide sequence ID" value="NZ_JBEYBN010000001.1"/>
</dbReference>
<evidence type="ECO:0000313" key="1">
    <source>
        <dbReference type="EMBL" id="MEU2264904.1"/>
    </source>
</evidence>